<dbReference type="SUPFAM" id="SSF51735">
    <property type="entry name" value="NAD(P)-binding Rossmann-fold domains"/>
    <property type="match status" value="1"/>
</dbReference>
<keyword evidence="5 10" id="KW-0566">Pantothenate biosynthesis</keyword>
<evidence type="ECO:0000256" key="10">
    <source>
        <dbReference type="RuleBase" id="RU362068"/>
    </source>
</evidence>
<dbReference type="NCBIfam" id="TIGR00745">
    <property type="entry name" value="apbA_panE"/>
    <property type="match status" value="1"/>
</dbReference>
<dbReference type="Proteomes" id="UP001595724">
    <property type="component" value="Unassembled WGS sequence"/>
</dbReference>
<dbReference type="RefSeq" id="WP_386710262.1">
    <property type="nucleotide sequence ID" value="NZ_JBHRYF010000008.1"/>
</dbReference>
<comment type="similarity">
    <text evidence="2 10">Belongs to the ketopantoate reductase family.</text>
</comment>
<dbReference type="NCBIfam" id="NF005094">
    <property type="entry name" value="PRK06522.2-5"/>
    <property type="match status" value="1"/>
</dbReference>
<dbReference type="GO" id="GO:0008677">
    <property type="term" value="F:2-dehydropantoate 2-reductase activity"/>
    <property type="evidence" value="ECO:0007669"/>
    <property type="project" value="UniProtKB-EC"/>
</dbReference>
<reference evidence="14" key="1">
    <citation type="journal article" date="2019" name="Int. J. Syst. Evol. Microbiol.">
        <title>The Global Catalogue of Microorganisms (GCM) 10K type strain sequencing project: providing services to taxonomists for standard genome sequencing and annotation.</title>
        <authorList>
            <consortium name="The Broad Institute Genomics Platform"/>
            <consortium name="The Broad Institute Genome Sequencing Center for Infectious Disease"/>
            <person name="Wu L."/>
            <person name="Ma J."/>
        </authorList>
    </citation>
    <scope>NUCLEOTIDE SEQUENCE [LARGE SCALE GENOMIC DNA]</scope>
    <source>
        <strain evidence="14">KCTC 42211</strain>
    </source>
</reference>
<protein>
    <recommendedName>
        <fullName evidence="4 10">2-dehydropantoate 2-reductase</fullName>
        <ecNumber evidence="3 10">1.1.1.169</ecNumber>
    </recommendedName>
    <alternativeName>
        <fullName evidence="8 10">Ketopantoate reductase</fullName>
    </alternativeName>
</protein>
<evidence type="ECO:0000313" key="14">
    <source>
        <dbReference type="Proteomes" id="UP001595724"/>
    </source>
</evidence>
<comment type="pathway">
    <text evidence="1 10">Cofactor biosynthesis; (R)-pantothenate biosynthesis; (R)-pantoate from 3-methyl-2-oxobutanoate: step 2/2.</text>
</comment>
<dbReference type="Pfam" id="PF08546">
    <property type="entry name" value="ApbA_C"/>
    <property type="match status" value="1"/>
</dbReference>
<dbReference type="PANTHER" id="PTHR21708">
    <property type="entry name" value="PROBABLE 2-DEHYDROPANTOATE 2-REDUCTASE"/>
    <property type="match status" value="1"/>
</dbReference>
<dbReference type="EC" id="1.1.1.169" evidence="3 10"/>
<dbReference type="Pfam" id="PF02558">
    <property type="entry name" value="ApbA"/>
    <property type="match status" value="1"/>
</dbReference>
<evidence type="ECO:0000259" key="12">
    <source>
        <dbReference type="Pfam" id="PF08546"/>
    </source>
</evidence>
<dbReference type="EMBL" id="JBHRYF010000008">
    <property type="protein sequence ID" value="MFC3660576.1"/>
    <property type="molecule type" value="Genomic_DNA"/>
</dbReference>
<dbReference type="InterPro" id="IPR013332">
    <property type="entry name" value="KPR_N"/>
</dbReference>
<dbReference type="InterPro" id="IPR036291">
    <property type="entry name" value="NAD(P)-bd_dom_sf"/>
</dbReference>
<evidence type="ECO:0000256" key="4">
    <source>
        <dbReference type="ARBA" id="ARBA00019465"/>
    </source>
</evidence>
<accession>A0ABV7UUE2</accession>
<dbReference type="InterPro" id="IPR051402">
    <property type="entry name" value="KPR-Related"/>
</dbReference>
<name>A0ABV7UUE2_9GAMM</name>
<evidence type="ECO:0000313" key="13">
    <source>
        <dbReference type="EMBL" id="MFC3660576.1"/>
    </source>
</evidence>
<sequence>MRLLVLGAGGTGGYFGGRLAQSGSDVTFLVRPARAAQLQRDGLRIRSPLGDANLEVAHVTADALPARVAQAPFDLVLLSCKAYDLDSAMAAIAPAVGPDTTILPILNGLRHYAVLDDRFGAQRVVGGLCFISAAKGPGGEILHLGHPASITFGERAGEPASARTQAFAAECARAGIDHLCSPRIARELWSKYSFLAALAAGTCLMRASVGRIVATEGGDAFMAALHDECLAVAAAEGEPVPHEDAGRARELLTRAGSPLTASMLRDLQAGDRIEGAHIVGDMLHRAGAAGLDAPRLAIAWCHLQAYASRREEPATPDQVR</sequence>
<dbReference type="Gene3D" id="3.40.50.720">
    <property type="entry name" value="NAD(P)-binding Rossmann-like Domain"/>
    <property type="match status" value="1"/>
</dbReference>
<comment type="function">
    <text evidence="10">Catalyzes the NADPH-dependent reduction of ketopantoate into pantoic acid.</text>
</comment>
<evidence type="ECO:0000256" key="5">
    <source>
        <dbReference type="ARBA" id="ARBA00022655"/>
    </source>
</evidence>
<comment type="caution">
    <text evidence="13">The sequence shown here is derived from an EMBL/GenBank/DDBJ whole genome shotgun (WGS) entry which is preliminary data.</text>
</comment>
<feature type="domain" description="Ketopantoate reductase N-terminal" evidence="11">
    <location>
        <begin position="4"/>
        <end position="156"/>
    </location>
</feature>
<evidence type="ECO:0000256" key="8">
    <source>
        <dbReference type="ARBA" id="ARBA00032024"/>
    </source>
</evidence>
<keyword evidence="6 10" id="KW-0521">NADP</keyword>
<dbReference type="Gene3D" id="1.10.1040.10">
    <property type="entry name" value="N-(1-d-carboxylethyl)-l-norvaline Dehydrogenase, domain 2"/>
    <property type="match status" value="1"/>
</dbReference>
<evidence type="ECO:0000256" key="2">
    <source>
        <dbReference type="ARBA" id="ARBA00007870"/>
    </source>
</evidence>
<dbReference type="InterPro" id="IPR008927">
    <property type="entry name" value="6-PGluconate_DH-like_C_sf"/>
</dbReference>
<comment type="catalytic activity">
    <reaction evidence="9 10">
        <text>(R)-pantoate + NADP(+) = 2-dehydropantoate + NADPH + H(+)</text>
        <dbReference type="Rhea" id="RHEA:16233"/>
        <dbReference type="ChEBI" id="CHEBI:11561"/>
        <dbReference type="ChEBI" id="CHEBI:15378"/>
        <dbReference type="ChEBI" id="CHEBI:15980"/>
        <dbReference type="ChEBI" id="CHEBI:57783"/>
        <dbReference type="ChEBI" id="CHEBI:58349"/>
        <dbReference type="EC" id="1.1.1.169"/>
    </reaction>
</comment>
<keyword evidence="7 10" id="KW-0560">Oxidoreductase</keyword>
<evidence type="ECO:0000256" key="7">
    <source>
        <dbReference type="ARBA" id="ARBA00023002"/>
    </source>
</evidence>
<evidence type="ECO:0000256" key="1">
    <source>
        <dbReference type="ARBA" id="ARBA00004994"/>
    </source>
</evidence>
<dbReference type="PANTHER" id="PTHR21708:SF26">
    <property type="entry name" value="2-DEHYDROPANTOATE 2-REDUCTASE"/>
    <property type="match status" value="1"/>
</dbReference>
<evidence type="ECO:0000259" key="11">
    <source>
        <dbReference type="Pfam" id="PF02558"/>
    </source>
</evidence>
<evidence type="ECO:0000256" key="9">
    <source>
        <dbReference type="ARBA" id="ARBA00048793"/>
    </source>
</evidence>
<evidence type="ECO:0000256" key="3">
    <source>
        <dbReference type="ARBA" id="ARBA00013014"/>
    </source>
</evidence>
<organism evidence="13 14">
    <name type="scientific">Luteimonas notoginsengisoli</name>
    <dbReference type="NCBI Taxonomy" id="1578200"/>
    <lineage>
        <taxon>Bacteria</taxon>
        <taxon>Pseudomonadati</taxon>
        <taxon>Pseudomonadota</taxon>
        <taxon>Gammaproteobacteria</taxon>
        <taxon>Lysobacterales</taxon>
        <taxon>Lysobacteraceae</taxon>
        <taxon>Luteimonas</taxon>
    </lineage>
</organism>
<keyword evidence="14" id="KW-1185">Reference proteome</keyword>
<feature type="domain" description="Ketopantoate reductase C-terminal" evidence="12">
    <location>
        <begin position="184"/>
        <end position="305"/>
    </location>
</feature>
<dbReference type="InterPro" id="IPR013752">
    <property type="entry name" value="KPA_reductase"/>
</dbReference>
<proteinExistence type="inferred from homology"/>
<dbReference type="SUPFAM" id="SSF48179">
    <property type="entry name" value="6-phosphogluconate dehydrogenase C-terminal domain-like"/>
    <property type="match status" value="1"/>
</dbReference>
<evidence type="ECO:0000256" key="6">
    <source>
        <dbReference type="ARBA" id="ARBA00022857"/>
    </source>
</evidence>
<dbReference type="InterPro" id="IPR013328">
    <property type="entry name" value="6PGD_dom2"/>
</dbReference>
<gene>
    <name evidence="13" type="primary">panE</name>
    <name evidence="13" type="ORF">ACFOM9_10900</name>
</gene>
<dbReference type="InterPro" id="IPR003710">
    <property type="entry name" value="ApbA"/>
</dbReference>